<gene>
    <name evidence="2" type="ORF">c0_g1_i1</name>
</gene>
<feature type="compositionally biased region" description="Polar residues" evidence="1">
    <location>
        <begin position="361"/>
        <end position="371"/>
    </location>
</feature>
<protein>
    <recommendedName>
        <fullName evidence="3">snRNA-activating protein complex subunit 1</fullName>
    </recommendedName>
</protein>
<evidence type="ECO:0000313" key="2">
    <source>
        <dbReference type="EMBL" id="JAI21201.1"/>
    </source>
</evidence>
<dbReference type="GO" id="GO:0042795">
    <property type="term" value="P:snRNA transcription by RNA polymerase II"/>
    <property type="evidence" value="ECO:0007669"/>
    <property type="project" value="TreeGrafter"/>
</dbReference>
<proteinExistence type="predicted"/>
<dbReference type="GO" id="GO:0043565">
    <property type="term" value="F:sequence-specific DNA binding"/>
    <property type="evidence" value="ECO:0007669"/>
    <property type="project" value="TreeGrafter"/>
</dbReference>
<dbReference type="InterPro" id="IPR019188">
    <property type="entry name" value="SNAPC1"/>
</dbReference>
<sequence>MELAVFEDCRKLIALFVRSGNNSFSSFCKQWKTLQFQHIYFAQTSHIEIIQTTSAIMNCAKHDICNSDEDDINIDPPMENSTKNTTAQHFADERMRRRIGCLYLLYVTYFKQPTERYVKIECNLKTWKSIKNFINSLPLTPDMDEPRYIFWKLLQTGAFCFTALNYCVGLEDFVDYDNLNDKDNVDFWQKNNSKGLGQQLQEYPAMQRILPALTVLEDGYNEMKEMLVNTSKSGMHKQSLPATTIFKSIEECFKNIQAIVEDGEGEVCKQKYLPLESTKRNLKRKGFTNKQNDKERELVSGASDSSSKKNKTLRRMSARTVFTDELPDDLLDDLQEQESIGSTEGQDLSDVEQSTEENLSDETNAHLTETQENGEEEGDGHVSSNGKEVIEQQLNELLETELNKECRTISCNKDN</sequence>
<feature type="compositionally biased region" description="Acidic residues" evidence="1">
    <location>
        <begin position="347"/>
        <end position="360"/>
    </location>
</feature>
<feature type="region of interest" description="Disordered" evidence="1">
    <location>
        <begin position="339"/>
        <end position="390"/>
    </location>
</feature>
<accession>A0A0K8U3W5</accession>
<dbReference type="AlphaFoldDB" id="A0A0K8U3W5"/>
<dbReference type="GO" id="GO:0042796">
    <property type="term" value="P:snRNA transcription by RNA polymerase III"/>
    <property type="evidence" value="ECO:0007669"/>
    <property type="project" value="TreeGrafter"/>
</dbReference>
<evidence type="ECO:0000256" key="1">
    <source>
        <dbReference type="SAM" id="MobiDB-lite"/>
    </source>
</evidence>
<dbReference type="PANTHER" id="PTHR15131:SF3">
    <property type="entry name" value="SNRNA-ACTIVATING PROTEIN COMPLEX SUBUNIT 1"/>
    <property type="match status" value="1"/>
</dbReference>
<dbReference type="EMBL" id="GDHF01031113">
    <property type="protein sequence ID" value="JAI21201.1"/>
    <property type="molecule type" value="Transcribed_RNA"/>
</dbReference>
<name>A0A0K8U3W5_BACLA</name>
<dbReference type="PANTHER" id="PTHR15131">
    <property type="entry name" value="SMALL NUCLEAR RNA ACTIVATING COMPLEX, POLYPEPTIDE 1"/>
    <property type="match status" value="1"/>
</dbReference>
<dbReference type="Pfam" id="PF09808">
    <property type="entry name" value="SNAPC1"/>
    <property type="match status" value="1"/>
</dbReference>
<feature type="compositionally biased region" description="Basic residues" evidence="1">
    <location>
        <begin position="308"/>
        <end position="317"/>
    </location>
</feature>
<reference evidence="2" key="1">
    <citation type="submission" date="2015-06" db="EMBL/GenBank/DDBJ databases">
        <authorList>
            <person name="Hoefler B.C."/>
            <person name="Straight P.D."/>
        </authorList>
    </citation>
    <scope>NUCLEOTIDE SEQUENCE</scope>
</reference>
<organism evidence="2">
    <name type="scientific">Bactrocera latifrons</name>
    <name type="common">Malaysian fruit fly</name>
    <name type="synonym">Chaetodacus latifrons</name>
    <dbReference type="NCBI Taxonomy" id="174628"/>
    <lineage>
        <taxon>Eukaryota</taxon>
        <taxon>Metazoa</taxon>
        <taxon>Ecdysozoa</taxon>
        <taxon>Arthropoda</taxon>
        <taxon>Hexapoda</taxon>
        <taxon>Insecta</taxon>
        <taxon>Pterygota</taxon>
        <taxon>Neoptera</taxon>
        <taxon>Endopterygota</taxon>
        <taxon>Diptera</taxon>
        <taxon>Brachycera</taxon>
        <taxon>Muscomorpha</taxon>
        <taxon>Tephritoidea</taxon>
        <taxon>Tephritidae</taxon>
        <taxon>Bactrocera</taxon>
        <taxon>Bactrocera</taxon>
    </lineage>
</organism>
<dbReference type="GO" id="GO:0019185">
    <property type="term" value="C:snRNA-activating protein complex"/>
    <property type="evidence" value="ECO:0007669"/>
    <property type="project" value="TreeGrafter"/>
</dbReference>
<evidence type="ECO:0008006" key="3">
    <source>
        <dbReference type="Google" id="ProtNLM"/>
    </source>
</evidence>
<dbReference type="OrthoDB" id="20127at2759"/>
<feature type="region of interest" description="Disordered" evidence="1">
    <location>
        <begin position="283"/>
        <end position="320"/>
    </location>
</feature>